<feature type="compositionally biased region" description="Pro residues" evidence="1">
    <location>
        <begin position="41"/>
        <end position="50"/>
    </location>
</feature>
<evidence type="ECO:0000256" key="1">
    <source>
        <dbReference type="SAM" id="MobiDB-lite"/>
    </source>
</evidence>
<dbReference type="EMBL" id="WVUD01000011">
    <property type="protein sequence ID" value="MYL83148.1"/>
    <property type="molecule type" value="Genomic_DNA"/>
</dbReference>
<dbReference type="AlphaFoldDB" id="A0A7C9MIH3"/>
<dbReference type="PROSITE" id="PS51257">
    <property type="entry name" value="PROKAR_LIPOPROTEIN"/>
    <property type="match status" value="1"/>
</dbReference>
<protein>
    <submittedName>
        <fullName evidence="3">Uncharacterized protein</fullName>
    </submittedName>
</protein>
<sequence>MSFATRLAAIVLLVFVAACAPATRNATKTSAKPVQSTAPAKPTPAKPTPGPGAAKPAPTPQASPLAVTDAGPPQGFGGIAWGAPTTAQPGLAQWEASADNGTTTYLWPQGPKDVLGAPVREAYYEFFKNQFYHVWINFDGMAAYETALAGLIRTYGPPTQENRDKYYHAWTLGDVNVYCAFHPALNEGDVSFFYQPLYERMIAARKTGGAKTPARSAKP</sequence>
<evidence type="ECO:0000313" key="4">
    <source>
        <dbReference type="Proteomes" id="UP000482487"/>
    </source>
</evidence>
<organism evidence="3 4">
    <name type="scientific">Solidesulfovibrio aerotolerans</name>
    <dbReference type="NCBI Taxonomy" id="295255"/>
    <lineage>
        <taxon>Bacteria</taxon>
        <taxon>Pseudomonadati</taxon>
        <taxon>Thermodesulfobacteriota</taxon>
        <taxon>Desulfovibrionia</taxon>
        <taxon>Desulfovibrionales</taxon>
        <taxon>Desulfovibrionaceae</taxon>
        <taxon>Solidesulfovibrio</taxon>
    </lineage>
</organism>
<dbReference type="OrthoDB" id="5457571at2"/>
<evidence type="ECO:0000256" key="2">
    <source>
        <dbReference type="SAM" id="SignalP"/>
    </source>
</evidence>
<feature type="signal peptide" evidence="2">
    <location>
        <begin position="1"/>
        <end position="22"/>
    </location>
</feature>
<reference evidence="3 4" key="1">
    <citation type="submission" date="2020-01" db="EMBL/GenBank/DDBJ databases">
        <title>Genome sequence of Desulfovibrio aerotolerans DSM 16695(T).</title>
        <authorList>
            <person name="Karnachuk O."/>
            <person name="Avakyan M."/>
            <person name="Mardanov A."/>
            <person name="Kadnikov V."/>
            <person name="Ravin N."/>
        </authorList>
    </citation>
    <scope>NUCLEOTIDE SEQUENCE [LARGE SCALE GENOMIC DNA]</scope>
    <source>
        <strain evidence="3 4">DSM 16695</strain>
    </source>
</reference>
<proteinExistence type="predicted"/>
<dbReference type="RefSeq" id="WP_160960235.1">
    <property type="nucleotide sequence ID" value="NZ_WVUD01000011.1"/>
</dbReference>
<comment type="caution">
    <text evidence="3">The sequence shown here is derived from an EMBL/GenBank/DDBJ whole genome shotgun (WGS) entry which is preliminary data.</text>
</comment>
<keyword evidence="4" id="KW-1185">Reference proteome</keyword>
<feature type="compositionally biased region" description="Polar residues" evidence="1">
    <location>
        <begin position="25"/>
        <end position="36"/>
    </location>
</feature>
<keyword evidence="2" id="KW-0732">Signal</keyword>
<name>A0A7C9MIH3_9BACT</name>
<accession>A0A7C9MIH3</accession>
<evidence type="ECO:0000313" key="3">
    <source>
        <dbReference type="EMBL" id="MYL83148.1"/>
    </source>
</evidence>
<gene>
    <name evidence="3" type="ORF">GTA51_08365</name>
</gene>
<dbReference type="Proteomes" id="UP000482487">
    <property type="component" value="Unassembled WGS sequence"/>
</dbReference>
<feature type="region of interest" description="Disordered" evidence="1">
    <location>
        <begin position="25"/>
        <end position="65"/>
    </location>
</feature>
<feature type="chain" id="PRO_5028913802" evidence="2">
    <location>
        <begin position="23"/>
        <end position="219"/>
    </location>
</feature>